<protein>
    <recommendedName>
        <fullName evidence="2">TonB C-terminal domain-containing protein</fullName>
    </recommendedName>
</protein>
<dbReference type="PROSITE" id="PS52015">
    <property type="entry name" value="TONB_CTD"/>
    <property type="match status" value="1"/>
</dbReference>
<sequence>MDLSLDRGSPASVYRQKQLKVGLPRYYMVLAFIPILLEAQLFTNRLLTHLVFLFLPIQTFAQSTVDLENFNSAYLEYGNTRDSNPEMAREAARRAYSIGRRIFGEANERTAILAVNYAILLQDEAESQEVLDEAVTIYQEIFGFGNEAMIVPLSNLGQMLADFDRIHLATQYYARSLQLGKAHLGENASKVGAISLELGALALRAEQFDTAYSRIIDARKILLSYFDAGSRSNLVRANLLLGDYFLKTKQYEQAVEPLLIALQWLSRYPNANITLQNRVALIEAYENLGMSEESTEHCLSIGSSQRVRENERLRPLYTVALDKAELAEASYKGDDLRVAFTVDKEGFVRDPVVIGNVDSEILKTHLLRAVRKFRFAPRFVDGDAVVTRNQEYVFRN</sequence>
<organism evidence="3">
    <name type="scientific">marine metagenome</name>
    <dbReference type="NCBI Taxonomy" id="408172"/>
    <lineage>
        <taxon>unclassified sequences</taxon>
        <taxon>metagenomes</taxon>
        <taxon>ecological metagenomes</taxon>
    </lineage>
</organism>
<evidence type="ECO:0000259" key="2">
    <source>
        <dbReference type="PROSITE" id="PS52015"/>
    </source>
</evidence>
<dbReference type="Gene3D" id="3.30.1150.10">
    <property type="match status" value="1"/>
</dbReference>
<evidence type="ECO:0000313" key="3">
    <source>
        <dbReference type="EMBL" id="SUZ55466.1"/>
    </source>
</evidence>
<accession>A0A381NLI5</accession>
<dbReference type="Gene3D" id="1.25.40.10">
    <property type="entry name" value="Tetratricopeptide repeat domain"/>
    <property type="match status" value="1"/>
</dbReference>
<keyword evidence="1" id="KW-0472">Membrane</keyword>
<dbReference type="SUPFAM" id="SSF48452">
    <property type="entry name" value="TPR-like"/>
    <property type="match status" value="1"/>
</dbReference>
<keyword evidence="1" id="KW-0812">Transmembrane</keyword>
<feature type="domain" description="TonB C-terminal" evidence="2">
    <location>
        <begin position="308"/>
        <end position="396"/>
    </location>
</feature>
<dbReference type="EMBL" id="UINC01000444">
    <property type="protein sequence ID" value="SUZ55466.1"/>
    <property type="molecule type" value="Genomic_DNA"/>
</dbReference>
<keyword evidence="1" id="KW-1133">Transmembrane helix</keyword>
<dbReference type="InterPro" id="IPR037682">
    <property type="entry name" value="TonB_C"/>
</dbReference>
<reference evidence="3" key="1">
    <citation type="submission" date="2018-05" db="EMBL/GenBank/DDBJ databases">
        <authorList>
            <person name="Lanie J.A."/>
            <person name="Ng W.-L."/>
            <person name="Kazmierczak K.M."/>
            <person name="Andrzejewski T.M."/>
            <person name="Davidsen T.M."/>
            <person name="Wayne K.J."/>
            <person name="Tettelin H."/>
            <person name="Glass J.I."/>
            <person name="Rusch D."/>
            <person name="Podicherti R."/>
            <person name="Tsui H.-C.T."/>
            <person name="Winkler M.E."/>
        </authorList>
    </citation>
    <scope>NUCLEOTIDE SEQUENCE</scope>
</reference>
<proteinExistence type="predicted"/>
<gene>
    <name evidence="3" type="ORF">METZ01_LOCUS8320</name>
</gene>
<dbReference type="InterPro" id="IPR011990">
    <property type="entry name" value="TPR-like_helical_dom_sf"/>
</dbReference>
<dbReference type="AlphaFoldDB" id="A0A381NLI5"/>
<feature type="transmembrane region" description="Helical" evidence="1">
    <location>
        <begin position="25"/>
        <end position="43"/>
    </location>
</feature>
<dbReference type="Pfam" id="PF13374">
    <property type="entry name" value="TPR_10"/>
    <property type="match status" value="1"/>
</dbReference>
<name>A0A381NLI5_9ZZZZ</name>
<dbReference type="GO" id="GO:0055085">
    <property type="term" value="P:transmembrane transport"/>
    <property type="evidence" value="ECO:0007669"/>
    <property type="project" value="InterPro"/>
</dbReference>
<evidence type="ECO:0000256" key="1">
    <source>
        <dbReference type="SAM" id="Phobius"/>
    </source>
</evidence>
<dbReference type="SUPFAM" id="SSF74653">
    <property type="entry name" value="TolA/TonB C-terminal domain"/>
    <property type="match status" value="1"/>
</dbReference>